<keyword evidence="1" id="KW-1133">Transmembrane helix</keyword>
<keyword evidence="1" id="KW-0812">Transmembrane</keyword>
<organism evidence="2 3">
    <name type="scientific">Herbaspirillum rubrisubalbicans</name>
    <dbReference type="NCBI Taxonomy" id="80842"/>
    <lineage>
        <taxon>Bacteria</taxon>
        <taxon>Pseudomonadati</taxon>
        <taxon>Pseudomonadota</taxon>
        <taxon>Betaproteobacteria</taxon>
        <taxon>Burkholderiales</taxon>
        <taxon>Oxalobacteraceae</taxon>
        <taxon>Herbaspirillum</taxon>
    </lineage>
</organism>
<accession>A0ABX9C4L4</accession>
<name>A0ABX9C4L4_9BURK</name>
<feature type="transmembrane region" description="Helical" evidence="1">
    <location>
        <begin position="64"/>
        <end position="87"/>
    </location>
</feature>
<evidence type="ECO:0000313" key="2">
    <source>
        <dbReference type="EMBL" id="RAM65494.1"/>
    </source>
</evidence>
<protein>
    <submittedName>
        <fullName evidence="2">Membrane protein</fullName>
    </submittedName>
</protein>
<evidence type="ECO:0000256" key="1">
    <source>
        <dbReference type="SAM" id="Phobius"/>
    </source>
</evidence>
<keyword evidence="3" id="KW-1185">Reference proteome</keyword>
<reference evidence="2 3" key="1">
    <citation type="submission" date="2014-12" db="EMBL/GenBank/DDBJ databases">
        <title>Complete genome sequence of Herbaspirillum rubrisubalbicans Os38.</title>
        <authorList>
            <person name="Chen M."/>
            <person name="An Q."/>
        </authorList>
    </citation>
    <scope>NUCLEOTIDE SEQUENCE [LARGE SCALE GENOMIC DNA]</scope>
    <source>
        <strain evidence="2 3">Os38</strain>
    </source>
</reference>
<evidence type="ECO:0000313" key="3">
    <source>
        <dbReference type="Proteomes" id="UP000248631"/>
    </source>
</evidence>
<proteinExistence type="predicted"/>
<dbReference type="EMBL" id="JUGD01000008">
    <property type="protein sequence ID" value="RAM65494.1"/>
    <property type="molecule type" value="Genomic_DNA"/>
</dbReference>
<sequence>MYGILLSALYQVLSFVFSQIIVKFCVMFALYFVISDLMEFLGAFIPSPSSLTGALAGLDSATWYFLDLMCFSAGAPLVITALSYRFLIRRMPVIG</sequence>
<gene>
    <name evidence="2" type="ORF">RB24_07350</name>
</gene>
<feature type="transmembrane region" description="Helical" evidence="1">
    <location>
        <begin position="12"/>
        <end position="33"/>
    </location>
</feature>
<comment type="caution">
    <text evidence="2">The sequence shown here is derived from an EMBL/GenBank/DDBJ whole genome shotgun (WGS) entry which is preliminary data.</text>
</comment>
<keyword evidence="1" id="KW-0472">Membrane</keyword>
<dbReference type="Proteomes" id="UP000248631">
    <property type="component" value="Unassembled WGS sequence"/>
</dbReference>